<keyword evidence="1" id="KW-1133">Transmembrane helix</keyword>
<dbReference type="Proteomes" id="UP000275368">
    <property type="component" value="Chromosome"/>
</dbReference>
<sequence>MRKIFYTLSCITLFMLLIPGIASAQSIFEHQNTTVPEGQTVDDVYVVGGDADVLGQVTGVVVVINGSLHIGSTANIKGVIVVVGGQVIQDPRAALGDDVYNISLDSPTQNSLLIGGGLVLGLWVLQLAGSLLMILVPVLIRIIGKQKIAAFTDRYQRESMGRLLYIGFLSGLIIAALSALLLVTIIGIPILILILLAVIVAFAVGVTVLSYRIGEMFRGPKQSSDWMKVLIGASIIAAFVNIPFIGWIVLYLIALVSLGISTQWIFKKRKKNDSRTS</sequence>
<name>A0A3G9J936_9BACL</name>
<feature type="transmembrane region" description="Helical" evidence="1">
    <location>
        <begin position="163"/>
        <end position="186"/>
    </location>
</feature>
<keyword evidence="1" id="KW-0812">Transmembrane</keyword>
<feature type="transmembrane region" description="Helical" evidence="1">
    <location>
        <begin position="248"/>
        <end position="266"/>
    </location>
</feature>
<organism evidence="3 4">
    <name type="scientific">Paenibacillus baekrokdamisoli</name>
    <dbReference type="NCBI Taxonomy" id="1712516"/>
    <lineage>
        <taxon>Bacteria</taxon>
        <taxon>Bacillati</taxon>
        <taxon>Bacillota</taxon>
        <taxon>Bacilli</taxon>
        <taxon>Bacillales</taxon>
        <taxon>Paenibacillaceae</taxon>
        <taxon>Paenibacillus</taxon>
    </lineage>
</organism>
<keyword evidence="1" id="KW-0472">Membrane</keyword>
<feature type="chain" id="PRO_5017923866" evidence="2">
    <location>
        <begin position="25"/>
        <end position="277"/>
    </location>
</feature>
<dbReference type="OrthoDB" id="2942116at2"/>
<evidence type="ECO:0000313" key="3">
    <source>
        <dbReference type="EMBL" id="BBH20378.1"/>
    </source>
</evidence>
<protein>
    <submittedName>
        <fullName evidence="3">Uncharacterized protein</fullName>
    </submittedName>
</protein>
<reference evidence="3 4" key="1">
    <citation type="submission" date="2018-11" db="EMBL/GenBank/DDBJ databases">
        <title>Complete genome sequence of Paenibacillus baekrokdamisoli strain KCTC 33723.</title>
        <authorList>
            <person name="Kang S.W."/>
            <person name="Lee K.C."/>
            <person name="Kim K.K."/>
            <person name="Kim J.S."/>
            <person name="Kim D.S."/>
            <person name="Ko S.H."/>
            <person name="Yang S.H."/>
            <person name="Lee J.S."/>
        </authorList>
    </citation>
    <scope>NUCLEOTIDE SEQUENCE [LARGE SCALE GENOMIC DNA]</scope>
    <source>
        <strain evidence="3 4">KCTC 33723</strain>
    </source>
</reference>
<feature type="signal peptide" evidence="2">
    <location>
        <begin position="1"/>
        <end position="24"/>
    </location>
</feature>
<evidence type="ECO:0000256" key="1">
    <source>
        <dbReference type="SAM" id="Phobius"/>
    </source>
</evidence>
<dbReference type="KEGG" id="pbk:Back11_17230"/>
<keyword evidence="4" id="KW-1185">Reference proteome</keyword>
<gene>
    <name evidence="3" type="ORF">Back11_17230</name>
</gene>
<feature type="transmembrane region" description="Helical" evidence="1">
    <location>
        <begin position="226"/>
        <end position="242"/>
    </location>
</feature>
<evidence type="ECO:0000256" key="2">
    <source>
        <dbReference type="SAM" id="SignalP"/>
    </source>
</evidence>
<keyword evidence="2" id="KW-0732">Signal</keyword>
<feature type="transmembrane region" description="Helical" evidence="1">
    <location>
        <begin position="120"/>
        <end position="143"/>
    </location>
</feature>
<feature type="transmembrane region" description="Helical" evidence="1">
    <location>
        <begin position="192"/>
        <end position="214"/>
    </location>
</feature>
<proteinExistence type="predicted"/>
<dbReference type="EMBL" id="AP019308">
    <property type="protein sequence ID" value="BBH20378.1"/>
    <property type="molecule type" value="Genomic_DNA"/>
</dbReference>
<accession>A0A3G9J936</accession>
<dbReference type="RefSeq" id="WP_125655377.1">
    <property type="nucleotide sequence ID" value="NZ_AP019308.1"/>
</dbReference>
<evidence type="ECO:0000313" key="4">
    <source>
        <dbReference type="Proteomes" id="UP000275368"/>
    </source>
</evidence>
<dbReference type="AlphaFoldDB" id="A0A3G9J936"/>